<dbReference type="OrthoDB" id="968650at2759"/>
<dbReference type="Gramene" id="KMS97608">
    <property type="protein sequence ID" value="KMS97608"/>
    <property type="gene ID" value="BVRB_5g125770"/>
</dbReference>
<evidence type="ECO:0000313" key="1">
    <source>
        <dbReference type="EMBL" id="KMS97608.1"/>
    </source>
</evidence>
<dbReference type="Proteomes" id="UP000035740">
    <property type="component" value="Unassembled WGS sequence"/>
</dbReference>
<keyword evidence="2" id="KW-1185">Reference proteome</keyword>
<evidence type="ECO:0000313" key="2">
    <source>
        <dbReference type="Proteomes" id="UP000035740"/>
    </source>
</evidence>
<sequence length="77" mass="8901">MKPSKFSCDAPLVHEWKRVIGDELKHVHEAAMVSMVRDTEDIKHCVPPSSSARRKLNMYNNEDPLRVIMFLGPWSHT</sequence>
<accession>A0A0J8BC35</accession>
<dbReference type="AlphaFoldDB" id="A0A0J8BC35"/>
<proteinExistence type="predicted"/>
<dbReference type="EMBL" id="KQ090304">
    <property type="protein sequence ID" value="KMS97608.1"/>
    <property type="molecule type" value="Genomic_DNA"/>
</dbReference>
<protein>
    <submittedName>
        <fullName evidence="1">Uncharacterized protein</fullName>
    </submittedName>
</protein>
<reference evidence="1 2" key="1">
    <citation type="journal article" date="2014" name="Nature">
        <title>The genome of the recently domesticated crop plant sugar beet (Beta vulgaris).</title>
        <authorList>
            <person name="Dohm J.C."/>
            <person name="Minoche A.E."/>
            <person name="Holtgrawe D."/>
            <person name="Capella-Gutierrez S."/>
            <person name="Zakrzewski F."/>
            <person name="Tafer H."/>
            <person name="Rupp O."/>
            <person name="Sorensen T.R."/>
            <person name="Stracke R."/>
            <person name="Reinhardt R."/>
            <person name="Goesmann A."/>
            <person name="Kraft T."/>
            <person name="Schulz B."/>
            <person name="Stadler P.F."/>
            <person name="Schmidt T."/>
            <person name="Gabaldon T."/>
            <person name="Lehrach H."/>
            <person name="Weisshaar B."/>
            <person name="Himmelbauer H."/>
        </authorList>
    </citation>
    <scope>NUCLEOTIDE SEQUENCE [LARGE SCALE GENOMIC DNA]</scope>
    <source>
        <tissue evidence="1">Taproot</tissue>
    </source>
</reference>
<gene>
    <name evidence="1" type="ORF">BVRB_5g125770</name>
</gene>
<organism evidence="1 2">
    <name type="scientific">Beta vulgaris subsp. vulgaris</name>
    <name type="common">Beet</name>
    <dbReference type="NCBI Taxonomy" id="3555"/>
    <lineage>
        <taxon>Eukaryota</taxon>
        <taxon>Viridiplantae</taxon>
        <taxon>Streptophyta</taxon>
        <taxon>Embryophyta</taxon>
        <taxon>Tracheophyta</taxon>
        <taxon>Spermatophyta</taxon>
        <taxon>Magnoliopsida</taxon>
        <taxon>eudicotyledons</taxon>
        <taxon>Gunneridae</taxon>
        <taxon>Pentapetalae</taxon>
        <taxon>Caryophyllales</taxon>
        <taxon>Chenopodiaceae</taxon>
        <taxon>Betoideae</taxon>
        <taxon>Beta</taxon>
    </lineage>
</organism>
<name>A0A0J8BC35_BETVV</name>